<dbReference type="InterPro" id="IPR027417">
    <property type="entry name" value="P-loop_NTPase"/>
</dbReference>
<dbReference type="GO" id="GO:0005657">
    <property type="term" value="C:replication fork"/>
    <property type="evidence" value="ECO:0007669"/>
    <property type="project" value="InterPro"/>
</dbReference>
<dbReference type="GO" id="GO:0000400">
    <property type="term" value="F:four-way junction DNA binding"/>
    <property type="evidence" value="ECO:0007669"/>
    <property type="project" value="TreeGrafter"/>
</dbReference>
<reference evidence="1" key="3">
    <citation type="submission" date="2025-08" db="UniProtKB">
        <authorList>
            <consortium name="Ensembl"/>
        </authorList>
    </citation>
    <scope>IDENTIFICATION</scope>
</reference>
<accession>A0A3B1K2W0</accession>
<evidence type="ECO:0000313" key="2">
    <source>
        <dbReference type="Proteomes" id="UP000018467"/>
    </source>
</evidence>
<dbReference type="PANTHER" id="PTHR46644:SF2">
    <property type="entry name" value="DNA REPAIR PROTEIN XRCC2"/>
    <property type="match status" value="1"/>
</dbReference>
<dbReference type="GO" id="GO:0042148">
    <property type="term" value="P:DNA strand invasion"/>
    <property type="evidence" value="ECO:0007669"/>
    <property type="project" value="TreeGrafter"/>
</dbReference>
<sequence length="240" mass="27086">MSERLRMAESGAQLLARIEGRQSLKDIEQHIFREDGGPFHGVEGSGKTEMLDSGGVEVEVVFVDTDYHFDMLRSETEEAVRCCLRRLSVIHCSSSVQLLLTLALPGGHHLQPALSRACFGGESLARQESNLRKCAELLNKLRRDYGTTSFCSTTGRQNRAALRLPEENVMDFDKLYLCRTWQKILTHRLVFSKSEQSLEAVDQKQVFSVACSTVRTKCVKRCTFHVTEGGVQFIDEKLQK</sequence>
<dbReference type="InterPro" id="IPR030547">
    <property type="entry name" value="XRCC2"/>
</dbReference>
<dbReference type="Bgee" id="ENSAMXG00000035786">
    <property type="expression patterns" value="Expressed in muscle tissue and 2 other cell types or tissues"/>
</dbReference>
<dbReference type="AlphaFoldDB" id="A0A3B1K2W0"/>
<evidence type="ECO:0000313" key="1">
    <source>
        <dbReference type="Ensembl" id="ENSAMXP00000047974.1"/>
    </source>
</evidence>
<dbReference type="GeneTree" id="ENSGT00390000020445"/>
<dbReference type="GO" id="GO:0005813">
    <property type="term" value="C:centrosome"/>
    <property type="evidence" value="ECO:0007669"/>
    <property type="project" value="TreeGrafter"/>
</dbReference>
<reference evidence="1" key="4">
    <citation type="submission" date="2025-09" db="UniProtKB">
        <authorList>
            <consortium name="Ensembl"/>
        </authorList>
    </citation>
    <scope>IDENTIFICATION</scope>
</reference>
<name>A0A3B1K2W0_ASTMX</name>
<dbReference type="OrthoDB" id="420422at2759"/>
<organism evidence="1 2">
    <name type="scientific">Astyanax mexicanus</name>
    <name type="common">Blind cave fish</name>
    <name type="synonym">Astyanax fasciatus mexicanus</name>
    <dbReference type="NCBI Taxonomy" id="7994"/>
    <lineage>
        <taxon>Eukaryota</taxon>
        <taxon>Metazoa</taxon>
        <taxon>Chordata</taxon>
        <taxon>Craniata</taxon>
        <taxon>Vertebrata</taxon>
        <taxon>Euteleostomi</taxon>
        <taxon>Actinopterygii</taxon>
        <taxon>Neopterygii</taxon>
        <taxon>Teleostei</taxon>
        <taxon>Ostariophysi</taxon>
        <taxon>Characiformes</taxon>
        <taxon>Characoidei</taxon>
        <taxon>Acestrorhamphidae</taxon>
        <taxon>Acestrorhamphinae</taxon>
        <taxon>Astyanax</taxon>
    </lineage>
</organism>
<dbReference type="Gene3D" id="3.40.50.300">
    <property type="entry name" value="P-loop containing nucleotide triphosphate hydrolases"/>
    <property type="match status" value="1"/>
</dbReference>
<protein>
    <submittedName>
        <fullName evidence="1">X-ray repair cross complementing 2</fullName>
    </submittedName>
</protein>
<dbReference type="Ensembl" id="ENSAMXT00000030067.1">
    <property type="protein sequence ID" value="ENSAMXP00000047974.1"/>
    <property type="gene ID" value="ENSAMXG00000035786.1"/>
</dbReference>
<keyword evidence="2" id="KW-1185">Reference proteome</keyword>
<reference evidence="2" key="2">
    <citation type="journal article" date="2014" name="Nat. Commun.">
        <title>The cavefish genome reveals candidate genes for eye loss.</title>
        <authorList>
            <person name="McGaugh S.E."/>
            <person name="Gross J.B."/>
            <person name="Aken B."/>
            <person name="Blin M."/>
            <person name="Borowsky R."/>
            <person name="Chalopin D."/>
            <person name="Hinaux H."/>
            <person name="Jeffery W.R."/>
            <person name="Keene A."/>
            <person name="Ma L."/>
            <person name="Minx P."/>
            <person name="Murphy D."/>
            <person name="O'Quin K.E."/>
            <person name="Retaux S."/>
            <person name="Rohner N."/>
            <person name="Searle S.M."/>
            <person name="Stahl B.A."/>
            <person name="Tabin C."/>
            <person name="Volff J.N."/>
            <person name="Yoshizawa M."/>
            <person name="Warren W.C."/>
        </authorList>
    </citation>
    <scope>NUCLEOTIDE SEQUENCE [LARGE SCALE GENOMIC DNA]</scope>
    <source>
        <strain evidence="2">female</strain>
    </source>
</reference>
<dbReference type="PANTHER" id="PTHR46644">
    <property type="entry name" value="DNA REPAIR PROTEIN XRCC2"/>
    <property type="match status" value="1"/>
</dbReference>
<dbReference type="GO" id="GO:0000724">
    <property type="term" value="P:double-strand break repair via homologous recombination"/>
    <property type="evidence" value="ECO:0007669"/>
    <property type="project" value="InterPro"/>
</dbReference>
<dbReference type="Proteomes" id="UP000018467">
    <property type="component" value="Unassembled WGS sequence"/>
</dbReference>
<proteinExistence type="predicted"/>
<dbReference type="GO" id="GO:0033063">
    <property type="term" value="C:Rad51B-Rad51C-Rad51D-XRCC2 complex"/>
    <property type="evidence" value="ECO:0007669"/>
    <property type="project" value="InterPro"/>
</dbReference>
<reference evidence="2" key="1">
    <citation type="submission" date="2013-03" db="EMBL/GenBank/DDBJ databases">
        <authorList>
            <person name="Jeffery W."/>
            <person name="Warren W."/>
            <person name="Wilson R.K."/>
        </authorList>
    </citation>
    <scope>NUCLEOTIDE SEQUENCE</scope>
    <source>
        <strain evidence="2">female</strain>
    </source>
</reference>